<dbReference type="InterPro" id="IPR006315">
    <property type="entry name" value="OM_autotransptr_brl_dom"/>
</dbReference>
<dbReference type="AlphaFoldDB" id="A0A7W9WNC5"/>
<dbReference type="NCBIfam" id="TIGR01414">
    <property type="entry name" value="autotrans_barl"/>
    <property type="match status" value="1"/>
</dbReference>
<dbReference type="PROSITE" id="PS51208">
    <property type="entry name" value="AUTOTRANSPORTER"/>
    <property type="match status" value="1"/>
</dbReference>
<evidence type="ECO:0000259" key="2">
    <source>
        <dbReference type="PROSITE" id="PS51208"/>
    </source>
</evidence>
<dbReference type="Proteomes" id="UP000541136">
    <property type="component" value="Unassembled WGS sequence"/>
</dbReference>
<dbReference type="InterPro" id="IPR005546">
    <property type="entry name" value="Autotransporte_beta"/>
</dbReference>
<dbReference type="InterPro" id="IPR036709">
    <property type="entry name" value="Autotransporte_beta_dom_sf"/>
</dbReference>
<evidence type="ECO:0000256" key="1">
    <source>
        <dbReference type="SAM" id="SignalP"/>
    </source>
</evidence>
<protein>
    <submittedName>
        <fullName evidence="3">Outer membrane autotransporter protein</fullName>
    </submittedName>
</protein>
<organism evidence="3 4">
    <name type="scientific">Castellaniella defragrans</name>
    <name type="common">Alcaligenes defragrans</name>
    <dbReference type="NCBI Taxonomy" id="75697"/>
    <lineage>
        <taxon>Bacteria</taxon>
        <taxon>Pseudomonadati</taxon>
        <taxon>Pseudomonadota</taxon>
        <taxon>Betaproteobacteria</taxon>
        <taxon>Burkholderiales</taxon>
        <taxon>Alcaligenaceae</taxon>
        <taxon>Castellaniella</taxon>
    </lineage>
</organism>
<dbReference type="Gene3D" id="2.40.128.130">
    <property type="entry name" value="Autotransporter beta-domain"/>
    <property type="match status" value="1"/>
</dbReference>
<dbReference type="Pfam" id="PF03797">
    <property type="entry name" value="Autotransporter"/>
    <property type="match status" value="1"/>
</dbReference>
<evidence type="ECO:0000313" key="3">
    <source>
        <dbReference type="EMBL" id="MBB6083433.1"/>
    </source>
</evidence>
<dbReference type="SMART" id="SM00869">
    <property type="entry name" value="Autotransporter"/>
    <property type="match status" value="1"/>
</dbReference>
<accession>A0A7W9WNC5</accession>
<name>A0A7W9WNC5_CASDE</name>
<dbReference type="InterPro" id="IPR011050">
    <property type="entry name" value="Pectin_lyase_fold/virulence"/>
</dbReference>
<evidence type="ECO:0000313" key="4">
    <source>
        <dbReference type="Proteomes" id="UP000541136"/>
    </source>
</evidence>
<reference evidence="3 4" key="1">
    <citation type="submission" date="2020-08" db="EMBL/GenBank/DDBJ databases">
        <title>Genomic Encyclopedia of Type Strains, Phase IV (KMG-IV): sequencing the most valuable type-strain genomes for metagenomic binning, comparative biology and taxonomic classification.</title>
        <authorList>
            <person name="Goeker M."/>
        </authorList>
    </citation>
    <scope>NUCLEOTIDE SEQUENCE [LARGE SCALE GENOMIC DNA]</scope>
    <source>
        <strain evidence="3 4">DSM 12141</strain>
    </source>
</reference>
<dbReference type="GO" id="GO:0019867">
    <property type="term" value="C:outer membrane"/>
    <property type="evidence" value="ECO:0007669"/>
    <property type="project" value="InterPro"/>
</dbReference>
<dbReference type="EMBL" id="JACHIB010000007">
    <property type="protein sequence ID" value="MBB6083433.1"/>
    <property type="molecule type" value="Genomic_DNA"/>
</dbReference>
<gene>
    <name evidence="3" type="ORF">HNR28_001471</name>
</gene>
<dbReference type="PROSITE" id="PS51257">
    <property type="entry name" value="PROKAR_LIPOPROTEIN"/>
    <property type="match status" value="1"/>
</dbReference>
<sequence>MFLKSLTGLFSLTLAGLSCAQAYEVHTITTPAGQPAFELRYFDPADGPFVSDNEGTQVSTWAWSPHLIQQINQGVRYWASLIQPQGALEPAVIHIGTYDAWANAFGLSILGDGGRNPKTVLQMRLQGLPSSPASMEDGSHAAFGLGPSVYPTVTHFSQIPLTGKDDIVSTAIHELGHGFGIISSIRNTAGTLTPAFGDVLGGWASLMVDDNGNPARPGQVILCRGCPNPAASDVFDVRQDKGMLVGPHIDEVLAGGLPGVPVAMLKHKVDGTVSVDDNYMSHIELKNSMMSHQSYRNYTGFMEAELAVLQDLGYTIDRRNFFGRSIYGSGLDVVNTQGYSARNAEGTAYLPGSYSTALLGLGLHVYGSGNRIRQAADLLTAGEGGAGIRVDGEGNALTIDPGVRVHADGSSGQGIMFAYGRNHTLVQRGDVEALGERGVGLRFDFGTNVFTAAFEDRGSYIHASAEGPLPPLPELDGPLVTQADISGRVAGREAAIYMSANAYVARLNLMQGARIEGDIVSLYDQQDDLGAQRLTTVSFGQRADVAGRATGQADADFRFAYTGNILGGKNLTLTFDGGDTRLNGRNEVYGAEIRPGARLGGNATYTMTGGGALTNQGTLAPGNSLGRIDVIGNYAQTASGTLQAEFDASGASDVLAVSGTATLAGGLDLMPMAGWYADGWSATASPLRAGTVAGDFDTVALSPVSPTLRFEAAGLGAGQYDLSMTRPADAYGRYGASANDLRAGRALSQLAALGTPAVQPLFRGLDFSAPDGHEVAQALVQVSPAPYSTGLAASLRRDRAAADAALRSLAPDGAPAGSGWAGHAALFGGTGRQDARGTLVGGRETLYGVVAGSSRRLEAAPDVTVGFSLDLSEQKVSLRTPYRGEAKATAVGLGAQWRYRPDAGRGWTAQSAARLGVERGTMDRQVAFADYSARHKADWTGYGVSAQAEGGYRFALTESLSAGPFVSLDYARLMRPGVDESGAQATRLMLDRLHADALRSRLGIDARTAWDLGGERAVSARLQISWDREWLDRDVSQTARFDAQPAVSFASVNTWVPRDTLGLRAGLDWRRGERVSVGLELGGQTGGSYRAIDGQLKLRWAFR</sequence>
<dbReference type="RefSeq" id="WP_151025336.1">
    <property type="nucleotide sequence ID" value="NZ_JACHIB010000007.1"/>
</dbReference>
<feature type="domain" description="Autotransporter" evidence="2">
    <location>
        <begin position="812"/>
        <end position="1102"/>
    </location>
</feature>
<keyword evidence="1" id="KW-0732">Signal</keyword>
<feature type="chain" id="PRO_5030904962" evidence="1">
    <location>
        <begin position="21"/>
        <end position="1103"/>
    </location>
</feature>
<comment type="caution">
    <text evidence="3">The sequence shown here is derived from an EMBL/GenBank/DDBJ whole genome shotgun (WGS) entry which is preliminary data.</text>
</comment>
<proteinExistence type="predicted"/>
<feature type="signal peptide" evidence="1">
    <location>
        <begin position="1"/>
        <end position="20"/>
    </location>
</feature>
<dbReference type="SUPFAM" id="SSF51126">
    <property type="entry name" value="Pectin lyase-like"/>
    <property type="match status" value="1"/>
</dbReference>
<dbReference type="SUPFAM" id="SSF103515">
    <property type="entry name" value="Autotransporter"/>
    <property type="match status" value="1"/>
</dbReference>